<evidence type="ECO:0000313" key="2">
    <source>
        <dbReference type="Proteomes" id="UP001501676"/>
    </source>
</evidence>
<evidence type="ECO:0008006" key="3">
    <source>
        <dbReference type="Google" id="ProtNLM"/>
    </source>
</evidence>
<gene>
    <name evidence="1" type="ORF">GCM10020369_76280</name>
</gene>
<sequence>MRSGPVDRSDGPEPFLSGCGLRRSRVAPRAYTGFVTSIDALRAGSTGRPVRHRAAARLGALVAALALGLAVLAGCGGDNSQTDCNLNSCTITFERGVDASVSVLGVEAKLVNVENSQATVEIAGQQVTVPVGQDANSEGWNVAVESITADQVVVKISAN</sequence>
<accession>A0ABP6TBX2</accession>
<reference evidence="2" key="1">
    <citation type="journal article" date="2019" name="Int. J. Syst. Evol. Microbiol.">
        <title>The Global Catalogue of Microorganisms (GCM) 10K type strain sequencing project: providing services to taxonomists for standard genome sequencing and annotation.</title>
        <authorList>
            <consortium name="The Broad Institute Genomics Platform"/>
            <consortium name="The Broad Institute Genome Sequencing Center for Infectious Disease"/>
            <person name="Wu L."/>
            <person name="Ma J."/>
        </authorList>
    </citation>
    <scope>NUCLEOTIDE SEQUENCE [LARGE SCALE GENOMIC DNA]</scope>
    <source>
        <strain evidence="2">JCM 9458</strain>
    </source>
</reference>
<name>A0ABP6TBX2_9ACTN</name>
<proteinExistence type="predicted"/>
<keyword evidence="2" id="KW-1185">Reference proteome</keyword>
<evidence type="ECO:0000313" key="1">
    <source>
        <dbReference type="EMBL" id="GAA3397131.1"/>
    </source>
</evidence>
<organism evidence="1 2">
    <name type="scientific">Cryptosporangium minutisporangium</name>
    <dbReference type="NCBI Taxonomy" id="113569"/>
    <lineage>
        <taxon>Bacteria</taxon>
        <taxon>Bacillati</taxon>
        <taxon>Actinomycetota</taxon>
        <taxon>Actinomycetes</taxon>
        <taxon>Cryptosporangiales</taxon>
        <taxon>Cryptosporangiaceae</taxon>
        <taxon>Cryptosporangium</taxon>
    </lineage>
</organism>
<dbReference type="EMBL" id="BAAAYN010000063">
    <property type="protein sequence ID" value="GAA3397131.1"/>
    <property type="molecule type" value="Genomic_DNA"/>
</dbReference>
<comment type="caution">
    <text evidence="1">The sequence shown here is derived from an EMBL/GenBank/DDBJ whole genome shotgun (WGS) entry which is preliminary data.</text>
</comment>
<dbReference type="Proteomes" id="UP001501676">
    <property type="component" value="Unassembled WGS sequence"/>
</dbReference>
<protein>
    <recommendedName>
        <fullName evidence="3">DUF3221 domain-containing protein</fullName>
    </recommendedName>
</protein>